<name>A0A2R8ASX3_9RHOB</name>
<evidence type="ECO:0000256" key="5">
    <source>
        <dbReference type="ARBA" id="ARBA00022764"/>
    </source>
</evidence>
<dbReference type="InterPro" id="IPR006061">
    <property type="entry name" value="SBP_1_CS"/>
</dbReference>
<keyword evidence="3" id="KW-0813">Transport</keyword>
<evidence type="ECO:0000313" key="8">
    <source>
        <dbReference type="Proteomes" id="UP000244911"/>
    </source>
</evidence>
<keyword evidence="5" id="KW-0574">Periplasm</keyword>
<evidence type="ECO:0000256" key="2">
    <source>
        <dbReference type="ARBA" id="ARBA00008520"/>
    </source>
</evidence>
<dbReference type="GO" id="GO:0015888">
    <property type="term" value="P:thiamine transport"/>
    <property type="evidence" value="ECO:0007669"/>
    <property type="project" value="InterPro"/>
</dbReference>
<reference evidence="7 8" key="1">
    <citation type="submission" date="2018-03" db="EMBL/GenBank/DDBJ databases">
        <authorList>
            <person name="Keele B.F."/>
        </authorList>
    </citation>
    <scope>NUCLEOTIDE SEQUENCE [LARGE SCALE GENOMIC DNA]</scope>
    <source>
        <strain evidence="7 8">CECT 8811</strain>
    </source>
</reference>
<feature type="signal peptide" evidence="6">
    <location>
        <begin position="1"/>
        <end position="20"/>
    </location>
</feature>
<dbReference type="GO" id="GO:0055085">
    <property type="term" value="P:transmembrane transport"/>
    <property type="evidence" value="ECO:0007669"/>
    <property type="project" value="InterPro"/>
</dbReference>
<dbReference type="OrthoDB" id="8013425at2"/>
<comment type="subcellular location">
    <subcellularLocation>
        <location evidence="1">Periplasm</location>
    </subcellularLocation>
</comment>
<gene>
    <name evidence="7" type="primary">thiB</name>
    <name evidence="7" type="ORF">ALP8811_03074</name>
</gene>
<dbReference type="InterPro" id="IPR005948">
    <property type="entry name" value="ThiB-like"/>
</dbReference>
<accession>A0A2R8ASX3</accession>
<evidence type="ECO:0000256" key="6">
    <source>
        <dbReference type="SAM" id="SignalP"/>
    </source>
</evidence>
<evidence type="ECO:0000313" key="7">
    <source>
        <dbReference type="EMBL" id="SPF79138.1"/>
    </source>
</evidence>
<dbReference type="SUPFAM" id="SSF53850">
    <property type="entry name" value="Periplasmic binding protein-like II"/>
    <property type="match status" value="1"/>
</dbReference>
<dbReference type="Proteomes" id="UP000244911">
    <property type="component" value="Unassembled WGS sequence"/>
</dbReference>
<dbReference type="GO" id="GO:0030976">
    <property type="term" value="F:thiamine pyrophosphate binding"/>
    <property type="evidence" value="ECO:0007669"/>
    <property type="project" value="TreeGrafter"/>
</dbReference>
<dbReference type="AlphaFoldDB" id="A0A2R8ASX3"/>
<dbReference type="PANTHER" id="PTHR30006:SF3">
    <property type="entry name" value="THIAMINE-BINDING PERIPLASMIC PROTEIN"/>
    <property type="match status" value="1"/>
</dbReference>
<protein>
    <submittedName>
        <fullName evidence="7">Thiamine-binding periplasmic protein</fullName>
    </submittedName>
</protein>
<proteinExistence type="inferred from homology"/>
<dbReference type="Pfam" id="PF13343">
    <property type="entry name" value="SBP_bac_6"/>
    <property type="match status" value="1"/>
</dbReference>
<sequence>MKTALSFVAGLALTATAATAADKPVLQVYAPDYFASEWGPGPSIEAGFEAQCACDLEFVTGDVMPRLMLEGERTEADVVIGLNTDVTARARASGLFAPHGLDVSGLTLPVDWTDDTFVPFDYSYTAFIYDNTKITDAPTSFDALLAMPDDTKIVIQDPRSSISGLALLLWVKSVYGDKADEAWAKLNPKILTVTKGWSEAYGMFTDGEADMVLSYVTSPAYHIIAEEDLTKSAAIFDEGHYLYVDLVGKIANTDQPELADAFMAYVLSEEFQSGIATSNWSFPSKLAADKLPEGFQNLPVPAKALVFSEEEAEAIRKPALDEWLAAASK</sequence>
<dbReference type="RefSeq" id="WP_108858103.1">
    <property type="nucleotide sequence ID" value="NZ_OMOI01000002.1"/>
</dbReference>
<dbReference type="PROSITE" id="PS01037">
    <property type="entry name" value="SBP_BACTERIAL_1"/>
    <property type="match status" value="1"/>
</dbReference>
<dbReference type="EMBL" id="OMOI01000002">
    <property type="protein sequence ID" value="SPF79138.1"/>
    <property type="molecule type" value="Genomic_DNA"/>
</dbReference>
<dbReference type="GO" id="GO:0030288">
    <property type="term" value="C:outer membrane-bounded periplasmic space"/>
    <property type="evidence" value="ECO:0007669"/>
    <property type="project" value="TreeGrafter"/>
</dbReference>
<dbReference type="NCBIfam" id="TIGR01254">
    <property type="entry name" value="sfuA"/>
    <property type="match status" value="1"/>
</dbReference>
<keyword evidence="4 6" id="KW-0732">Signal</keyword>
<evidence type="ECO:0000256" key="4">
    <source>
        <dbReference type="ARBA" id="ARBA00022729"/>
    </source>
</evidence>
<organism evidence="7 8">
    <name type="scientific">Aliiroseovarius pelagivivens</name>
    <dbReference type="NCBI Taxonomy" id="1639690"/>
    <lineage>
        <taxon>Bacteria</taxon>
        <taxon>Pseudomonadati</taxon>
        <taxon>Pseudomonadota</taxon>
        <taxon>Alphaproteobacteria</taxon>
        <taxon>Rhodobacterales</taxon>
        <taxon>Paracoccaceae</taxon>
        <taxon>Aliiroseovarius</taxon>
    </lineage>
</organism>
<evidence type="ECO:0000256" key="3">
    <source>
        <dbReference type="ARBA" id="ARBA00022448"/>
    </source>
</evidence>
<feature type="chain" id="PRO_5015309377" evidence="6">
    <location>
        <begin position="21"/>
        <end position="329"/>
    </location>
</feature>
<comment type="similarity">
    <text evidence="2">Belongs to the bacterial solute-binding protein 1 family.</text>
</comment>
<dbReference type="GO" id="GO:0030975">
    <property type="term" value="F:thiamine binding"/>
    <property type="evidence" value="ECO:0007669"/>
    <property type="project" value="InterPro"/>
</dbReference>
<evidence type="ECO:0000256" key="1">
    <source>
        <dbReference type="ARBA" id="ARBA00004418"/>
    </source>
</evidence>
<dbReference type="PANTHER" id="PTHR30006">
    <property type="entry name" value="THIAMINE-BINDING PERIPLASMIC PROTEIN-RELATED"/>
    <property type="match status" value="1"/>
</dbReference>
<dbReference type="Gene3D" id="3.40.190.10">
    <property type="entry name" value="Periplasmic binding protein-like II"/>
    <property type="match status" value="2"/>
</dbReference>
<keyword evidence="8" id="KW-1185">Reference proteome</keyword>